<dbReference type="PANTHER" id="PTHR43845">
    <property type="entry name" value="BLR5969 PROTEIN"/>
    <property type="match status" value="1"/>
</dbReference>
<evidence type="ECO:0000313" key="1">
    <source>
        <dbReference type="EMBL" id="GAH38248.1"/>
    </source>
</evidence>
<dbReference type="InterPro" id="IPR042099">
    <property type="entry name" value="ANL_N_sf"/>
</dbReference>
<name>X1GZ03_9ZZZZ</name>
<dbReference type="PANTHER" id="PTHR43845:SF1">
    <property type="entry name" value="BLR5969 PROTEIN"/>
    <property type="match status" value="1"/>
</dbReference>
<proteinExistence type="predicted"/>
<sequence>MAIKGKPDEFFDELEIMPAEVREKYLNQQLSQTVVYAYRHAPAVKNIFDEAGVSPDQIGTVKDLEKLPITRKTDLIELQKKSPPYGGFLTIPPEEVDRVFLSPGPIYEPIQHAGIKWFAKAFWAAGFRKGDVVVNTFTYHLSPAGILFHEALRDCGATAVPMGTGNTEIQIQTCLDEAQFPE</sequence>
<accession>X1GZ03</accession>
<dbReference type="EMBL" id="BARU01005566">
    <property type="protein sequence ID" value="GAH38248.1"/>
    <property type="molecule type" value="Genomic_DNA"/>
</dbReference>
<dbReference type="Gene3D" id="3.40.50.12780">
    <property type="entry name" value="N-terminal domain of ligase-like"/>
    <property type="match status" value="1"/>
</dbReference>
<reference evidence="1" key="1">
    <citation type="journal article" date="2014" name="Front. Microbiol.">
        <title>High frequency of phylogenetically diverse reductive dehalogenase-homologous genes in deep subseafloor sedimentary metagenomes.</title>
        <authorList>
            <person name="Kawai M."/>
            <person name="Futagami T."/>
            <person name="Toyoda A."/>
            <person name="Takaki Y."/>
            <person name="Nishi S."/>
            <person name="Hori S."/>
            <person name="Arai W."/>
            <person name="Tsubouchi T."/>
            <person name="Morono Y."/>
            <person name="Uchiyama I."/>
            <person name="Ito T."/>
            <person name="Fujiyama A."/>
            <person name="Inagaki F."/>
            <person name="Takami H."/>
        </authorList>
    </citation>
    <scope>NUCLEOTIDE SEQUENCE</scope>
    <source>
        <strain evidence="1">Expedition CK06-06</strain>
    </source>
</reference>
<protein>
    <recommendedName>
        <fullName evidence="2">AMP-dependent synthetase/ligase domain-containing protein</fullName>
    </recommendedName>
</protein>
<evidence type="ECO:0008006" key="2">
    <source>
        <dbReference type="Google" id="ProtNLM"/>
    </source>
</evidence>
<comment type="caution">
    <text evidence="1">The sequence shown here is derived from an EMBL/GenBank/DDBJ whole genome shotgun (WGS) entry which is preliminary data.</text>
</comment>
<dbReference type="AlphaFoldDB" id="X1GZ03"/>
<organism evidence="1">
    <name type="scientific">marine sediment metagenome</name>
    <dbReference type="NCBI Taxonomy" id="412755"/>
    <lineage>
        <taxon>unclassified sequences</taxon>
        <taxon>metagenomes</taxon>
        <taxon>ecological metagenomes</taxon>
    </lineage>
</organism>
<gene>
    <name evidence="1" type="ORF">S03H2_10869</name>
</gene>